<feature type="signal peptide" evidence="5">
    <location>
        <begin position="1"/>
        <end position="20"/>
    </location>
</feature>
<comment type="similarity">
    <text evidence="2">Belongs to the IL-17 family.</text>
</comment>
<evidence type="ECO:0000256" key="2">
    <source>
        <dbReference type="ARBA" id="ARBA00007236"/>
    </source>
</evidence>
<gene>
    <name evidence="6" type="ORF">SPHA_33932</name>
</gene>
<dbReference type="GO" id="GO:0005576">
    <property type="term" value="C:extracellular region"/>
    <property type="evidence" value="ECO:0007669"/>
    <property type="project" value="UniProtKB-SubCell"/>
</dbReference>
<name>A0A812CET4_ACAPH</name>
<comment type="subcellular location">
    <subcellularLocation>
        <location evidence="1">Secreted</location>
    </subcellularLocation>
</comment>
<reference evidence="6" key="1">
    <citation type="submission" date="2021-01" db="EMBL/GenBank/DDBJ databases">
        <authorList>
            <person name="Li R."/>
            <person name="Bekaert M."/>
        </authorList>
    </citation>
    <scope>NUCLEOTIDE SEQUENCE</scope>
    <source>
        <strain evidence="6">Farmed</strain>
    </source>
</reference>
<dbReference type="InterPro" id="IPR010345">
    <property type="entry name" value="IL-17_fam"/>
</dbReference>
<keyword evidence="3" id="KW-0964">Secreted</keyword>
<dbReference type="Gene3D" id="2.10.90.10">
    <property type="entry name" value="Cystine-knot cytokines"/>
    <property type="match status" value="1"/>
</dbReference>
<evidence type="ECO:0000256" key="1">
    <source>
        <dbReference type="ARBA" id="ARBA00004613"/>
    </source>
</evidence>
<evidence type="ECO:0000256" key="5">
    <source>
        <dbReference type="SAM" id="SignalP"/>
    </source>
</evidence>
<keyword evidence="4 5" id="KW-0732">Signal</keyword>
<evidence type="ECO:0000256" key="4">
    <source>
        <dbReference type="ARBA" id="ARBA00022729"/>
    </source>
</evidence>
<dbReference type="EMBL" id="CAHIKZ030001431">
    <property type="protein sequence ID" value="CAE1263918.1"/>
    <property type="molecule type" value="Genomic_DNA"/>
</dbReference>
<feature type="chain" id="PRO_5032313729" evidence="5">
    <location>
        <begin position="21"/>
        <end position="170"/>
    </location>
</feature>
<proteinExistence type="inferred from homology"/>
<dbReference type="InterPro" id="IPR029034">
    <property type="entry name" value="Cystine-knot_cytokine"/>
</dbReference>
<dbReference type="OrthoDB" id="9858224at2759"/>
<evidence type="ECO:0000313" key="6">
    <source>
        <dbReference type="EMBL" id="CAE1263918.1"/>
    </source>
</evidence>
<keyword evidence="7" id="KW-1185">Reference proteome</keyword>
<accession>A0A812CET4</accession>
<dbReference type="SUPFAM" id="SSF57501">
    <property type="entry name" value="Cystine-knot cytokines"/>
    <property type="match status" value="1"/>
</dbReference>
<evidence type="ECO:0000313" key="7">
    <source>
        <dbReference type="Proteomes" id="UP000597762"/>
    </source>
</evidence>
<comment type="caution">
    <text evidence="6">The sequence shown here is derived from an EMBL/GenBank/DDBJ whole genome shotgun (WGS) entry which is preliminary data.</text>
</comment>
<dbReference type="Proteomes" id="UP000597762">
    <property type="component" value="Unassembled WGS sequence"/>
</dbReference>
<sequence>MKVFLVRFTALCLIITLVHSASLKCRNPTNLEKMYNDLQANNKLPVEVNDTDSAQLKICPDNKMNTSHFCPIALKVITDETLFPAKRIRVICLCRDCSDSHELNDCFHIYKKKLVLQRTDNCTEGVYNYVPKNITTAVACRLKVKKTKPLAQPAPNTILPNFDITICNTS</sequence>
<evidence type="ECO:0000256" key="3">
    <source>
        <dbReference type="ARBA" id="ARBA00022525"/>
    </source>
</evidence>
<dbReference type="GO" id="GO:0005125">
    <property type="term" value="F:cytokine activity"/>
    <property type="evidence" value="ECO:0007669"/>
    <property type="project" value="InterPro"/>
</dbReference>
<dbReference type="Pfam" id="PF06083">
    <property type="entry name" value="IL17"/>
    <property type="match status" value="1"/>
</dbReference>
<dbReference type="AlphaFoldDB" id="A0A812CET4"/>
<protein>
    <submittedName>
        <fullName evidence="6">Uncharacterized protein</fullName>
    </submittedName>
</protein>
<organism evidence="6 7">
    <name type="scientific">Acanthosepion pharaonis</name>
    <name type="common">Pharaoh cuttlefish</name>
    <name type="synonym">Sepia pharaonis</name>
    <dbReference type="NCBI Taxonomy" id="158019"/>
    <lineage>
        <taxon>Eukaryota</taxon>
        <taxon>Metazoa</taxon>
        <taxon>Spiralia</taxon>
        <taxon>Lophotrochozoa</taxon>
        <taxon>Mollusca</taxon>
        <taxon>Cephalopoda</taxon>
        <taxon>Coleoidea</taxon>
        <taxon>Decapodiformes</taxon>
        <taxon>Sepiida</taxon>
        <taxon>Sepiina</taxon>
        <taxon>Sepiidae</taxon>
        <taxon>Acanthosepion</taxon>
    </lineage>
</organism>